<dbReference type="InterPro" id="IPR051289">
    <property type="entry name" value="LAGLIDADG_Endonuclease"/>
</dbReference>
<dbReference type="InterPro" id="IPR004860">
    <property type="entry name" value="LAGLIDADG_dom"/>
</dbReference>
<feature type="domain" description="Homing endonuclease LAGLIDADG" evidence="1">
    <location>
        <begin position="46"/>
        <end position="136"/>
    </location>
</feature>
<evidence type="ECO:0000259" key="1">
    <source>
        <dbReference type="Pfam" id="PF00961"/>
    </source>
</evidence>
<accession>S5U5I8</accession>
<dbReference type="GeneID" id="16695379"/>
<dbReference type="RefSeq" id="YP_008475305.1">
    <property type="nucleotide sequence ID" value="NC_022176.1"/>
</dbReference>
<keyword evidence="2" id="KW-0496">Mitochondrion</keyword>
<feature type="non-terminal residue" evidence="2">
    <location>
        <position position="1"/>
    </location>
</feature>
<geneLocation type="mitochondrion" evidence="2"/>
<dbReference type="GO" id="GO:0005739">
    <property type="term" value="C:mitochondrion"/>
    <property type="evidence" value="ECO:0007669"/>
    <property type="project" value="UniProtKB-ARBA"/>
</dbReference>
<protein>
    <recommendedName>
        <fullName evidence="1">Homing endonuclease LAGLIDADG domain-containing protein</fullName>
    </recommendedName>
</protein>
<dbReference type="AlphaFoldDB" id="S5U5I8"/>
<dbReference type="SUPFAM" id="SSF55608">
    <property type="entry name" value="Homing endonucleases"/>
    <property type="match status" value="2"/>
</dbReference>
<proteinExistence type="predicted"/>
<dbReference type="InterPro" id="IPR027434">
    <property type="entry name" value="Homing_endonucl"/>
</dbReference>
<sequence length="263" mass="30877">TIIVIILSLISTQPRLSYAEAGESAPLFAQYYSSNIFISYLFPFFVGLLDGKGSISVDYISFKKKRIKFFIPFNNLSLNHLLIDLIIKFIGGWKTIERNKLVWYCTSRTDVKKVLSILDTYPLLTSSKICQLNFAKSFINNKIPYNKLQFNKLRNKKYDNQYDIINNFNNSFILPSYYSFWLSGFIEAKAEFRNKLQFIISINDDKYIIKSILQYIKSNNKIRGIDKYKVDINNKGDIERIIEHIEKYPLLGAKRIEYKGWKE</sequence>
<dbReference type="EMBL" id="KF017574">
    <property type="protein sequence ID" value="AGS44623.1"/>
    <property type="molecule type" value="Genomic_DNA"/>
</dbReference>
<dbReference type="Pfam" id="PF00961">
    <property type="entry name" value="LAGLIDADG_1"/>
    <property type="match status" value="2"/>
</dbReference>
<name>S5U5I8_9ASCO</name>
<dbReference type="GO" id="GO:0004519">
    <property type="term" value="F:endonuclease activity"/>
    <property type="evidence" value="ECO:0007669"/>
    <property type="project" value="InterPro"/>
</dbReference>
<gene>
    <name evidence="2" type="primary">cox1-I7</name>
</gene>
<dbReference type="Gene3D" id="3.10.28.10">
    <property type="entry name" value="Homing endonucleases"/>
    <property type="match status" value="2"/>
</dbReference>
<reference evidence="2" key="1">
    <citation type="submission" date="2013-05" db="EMBL/GenBank/DDBJ databases">
        <authorList>
            <person name="Hegedusova E."/>
            <person name="Brejova B."/>
            <person name="Nosek J."/>
        </authorList>
    </citation>
    <scope>NUCLEOTIDE SEQUENCE</scope>
    <source>
        <strain evidence="2">NRRL Y-27909</strain>
    </source>
</reference>
<feature type="domain" description="Homing endonuclease LAGLIDADG" evidence="1">
    <location>
        <begin position="189"/>
        <end position="263"/>
    </location>
</feature>
<organism evidence="2">
    <name type="scientific">Candida chauliodis</name>
    <dbReference type="NCBI Taxonomy" id="391825"/>
    <lineage>
        <taxon>Eukaryota</taxon>
        <taxon>Fungi</taxon>
        <taxon>Dikarya</taxon>
        <taxon>Ascomycota</taxon>
        <taxon>Saccharomycotina</taxon>
        <taxon>Pichiomycetes</taxon>
        <taxon>Debaryomycetaceae</taxon>
        <taxon>Candida/Lodderomyces clade</taxon>
        <taxon>Candida</taxon>
    </lineage>
</organism>
<dbReference type="PANTHER" id="PTHR36181">
    <property type="entry name" value="INTRON-ENCODED ENDONUCLEASE AI3-RELATED"/>
    <property type="match status" value="1"/>
</dbReference>
<dbReference type="PANTHER" id="PTHR36181:SF2">
    <property type="entry name" value="INTRON-ENCODED ENDONUCLEASE AI3-RELATED"/>
    <property type="match status" value="1"/>
</dbReference>
<evidence type="ECO:0000313" key="2">
    <source>
        <dbReference type="EMBL" id="AGS44623.1"/>
    </source>
</evidence>